<proteinExistence type="predicted"/>
<reference evidence="2 3" key="1">
    <citation type="submission" date="2015-09" db="EMBL/GenBank/DDBJ databases">
        <authorList>
            <consortium name="Pathogen Informatics"/>
        </authorList>
    </citation>
    <scope>NUCLEOTIDE SEQUENCE [LARGE SCALE GENOMIC DNA]</scope>
    <source>
        <strain evidence="2 3">2789STDY5834911</strain>
    </source>
</reference>
<accession>A0A174UJ68</accession>
<evidence type="ECO:0000259" key="1">
    <source>
        <dbReference type="Pfam" id="PF09509"/>
    </source>
</evidence>
<gene>
    <name evidence="2" type="ORF">ERS852523_04345</name>
</gene>
<protein>
    <submittedName>
        <fullName evidence="2">Protein of uncharacterized function (Hypoth_ymh)</fullName>
    </submittedName>
</protein>
<evidence type="ECO:0000313" key="2">
    <source>
        <dbReference type="EMBL" id="CUQ19750.1"/>
    </source>
</evidence>
<evidence type="ECO:0000313" key="3">
    <source>
        <dbReference type="Proteomes" id="UP000095712"/>
    </source>
</evidence>
<dbReference type="AlphaFoldDB" id="A0A174UJ68"/>
<dbReference type="RefSeq" id="WP_055154125.1">
    <property type="nucleotide sequence ID" value="NZ_CZAW01000105.1"/>
</dbReference>
<name>A0A174UJ68_9FIRM</name>
<organism evidence="2 3">
    <name type="scientific">Blautia wexlerae</name>
    <dbReference type="NCBI Taxonomy" id="418240"/>
    <lineage>
        <taxon>Bacteria</taxon>
        <taxon>Bacillati</taxon>
        <taxon>Bacillota</taxon>
        <taxon>Clostridia</taxon>
        <taxon>Lachnospirales</taxon>
        <taxon>Lachnospiraceae</taxon>
        <taxon>Blautia</taxon>
    </lineage>
</organism>
<dbReference type="OrthoDB" id="1863356at2"/>
<feature type="domain" description="Conserved hypothetical protein CHP02391" evidence="1">
    <location>
        <begin position="141"/>
        <end position="249"/>
    </location>
</feature>
<dbReference type="InterPro" id="IPR012654">
    <property type="entry name" value="CHP02391"/>
</dbReference>
<dbReference type="Pfam" id="PF09509">
    <property type="entry name" value="Hypoth_Ymh"/>
    <property type="match status" value="1"/>
</dbReference>
<dbReference type="Proteomes" id="UP000095712">
    <property type="component" value="Unassembled WGS sequence"/>
</dbReference>
<dbReference type="NCBIfam" id="TIGR02391">
    <property type="entry name" value="hypoth_ymh"/>
    <property type="match status" value="1"/>
</dbReference>
<dbReference type="EMBL" id="CZAW01000105">
    <property type="protein sequence ID" value="CUQ19750.1"/>
    <property type="molecule type" value="Genomic_DNA"/>
</dbReference>
<sequence length="249" mass="28846">MKFPDLSQVEILAISKALADTEYGFTGSELEVLLKQYDFADENPTMTKYKRLYNSFVERYNREKSCNSIYMFIQKCMDPARGLVDEEKYAKRRMETNKILMLKGIEIDDGGNFRTVQKAQGVSDVTRRTRELRQKLYGYGAHQYVLQCCKEELLAEDYFQAVQETAKSLCDRVREMTGLPEDGNELIQTAFSNKNPYIAFNSLRTSSEQNQQNGLKEMILGIIHMVRNVTAHELRIRWDIDEVAAVEML</sequence>